<feature type="non-terminal residue" evidence="1">
    <location>
        <position position="1"/>
    </location>
</feature>
<dbReference type="OrthoDB" id="2976890at2759"/>
<keyword evidence="2" id="KW-1185">Reference proteome</keyword>
<evidence type="ECO:0000313" key="1">
    <source>
        <dbReference type="EMBL" id="KAF8487447.1"/>
    </source>
</evidence>
<dbReference type="AlphaFoldDB" id="A0A9P5TF75"/>
<evidence type="ECO:0000313" key="2">
    <source>
        <dbReference type="Proteomes" id="UP000759537"/>
    </source>
</evidence>
<protein>
    <recommendedName>
        <fullName evidence="3">HAT C-terminal dimerisation domain-containing protein</fullName>
    </recommendedName>
</protein>
<organism evidence="1 2">
    <name type="scientific">Russula ochroleuca</name>
    <dbReference type="NCBI Taxonomy" id="152965"/>
    <lineage>
        <taxon>Eukaryota</taxon>
        <taxon>Fungi</taxon>
        <taxon>Dikarya</taxon>
        <taxon>Basidiomycota</taxon>
        <taxon>Agaricomycotina</taxon>
        <taxon>Agaricomycetes</taxon>
        <taxon>Russulales</taxon>
        <taxon>Russulaceae</taxon>
        <taxon>Russula</taxon>
    </lineage>
</organism>
<evidence type="ECO:0008006" key="3">
    <source>
        <dbReference type="Google" id="ProtNLM"/>
    </source>
</evidence>
<dbReference type="Proteomes" id="UP000759537">
    <property type="component" value="Unassembled WGS sequence"/>
</dbReference>
<dbReference type="EMBL" id="WHVB01000001">
    <property type="protein sequence ID" value="KAF8487447.1"/>
    <property type="molecule type" value="Genomic_DNA"/>
</dbReference>
<reference evidence="1" key="2">
    <citation type="journal article" date="2020" name="Nat. Commun.">
        <title>Large-scale genome sequencing of mycorrhizal fungi provides insights into the early evolution of symbiotic traits.</title>
        <authorList>
            <person name="Miyauchi S."/>
            <person name="Kiss E."/>
            <person name="Kuo A."/>
            <person name="Drula E."/>
            <person name="Kohler A."/>
            <person name="Sanchez-Garcia M."/>
            <person name="Morin E."/>
            <person name="Andreopoulos B."/>
            <person name="Barry K.W."/>
            <person name="Bonito G."/>
            <person name="Buee M."/>
            <person name="Carver A."/>
            <person name="Chen C."/>
            <person name="Cichocki N."/>
            <person name="Clum A."/>
            <person name="Culley D."/>
            <person name="Crous P.W."/>
            <person name="Fauchery L."/>
            <person name="Girlanda M."/>
            <person name="Hayes R.D."/>
            <person name="Keri Z."/>
            <person name="LaButti K."/>
            <person name="Lipzen A."/>
            <person name="Lombard V."/>
            <person name="Magnuson J."/>
            <person name="Maillard F."/>
            <person name="Murat C."/>
            <person name="Nolan M."/>
            <person name="Ohm R.A."/>
            <person name="Pangilinan J."/>
            <person name="Pereira M.F."/>
            <person name="Perotto S."/>
            <person name="Peter M."/>
            <person name="Pfister S."/>
            <person name="Riley R."/>
            <person name="Sitrit Y."/>
            <person name="Stielow J.B."/>
            <person name="Szollosi G."/>
            <person name="Zifcakova L."/>
            <person name="Stursova M."/>
            <person name="Spatafora J.W."/>
            <person name="Tedersoo L."/>
            <person name="Vaario L.M."/>
            <person name="Yamada A."/>
            <person name="Yan M."/>
            <person name="Wang P."/>
            <person name="Xu J."/>
            <person name="Bruns T."/>
            <person name="Baldrian P."/>
            <person name="Vilgalys R."/>
            <person name="Dunand C."/>
            <person name="Henrissat B."/>
            <person name="Grigoriev I.V."/>
            <person name="Hibbett D."/>
            <person name="Nagy L.G."/>
            <person name="Martin F.M."/>
        </authorList>
    </citation>
    <scope>NUCLEOTIDE SEQUENCE</scope>
    <source>
        <strain evidence="1">Prilba</strain>
    </source>
</reference>
<accession>A0A9P5TF75</accession>
<proteinExistence type="predicted"/>
<name>A0A9P5TF75_9AGAM</name>
<reference evidence="1" key="1">
    <citation type="submission" date="2019-10" db="EMBL/GenBank/DDBJ databases">
        <authorList>
            <consortium name="DOE Joint Genome Institute"/>
            <person name="Kuo A."/>
            <person name="Miyauchi S."/>
            <person name="Kiss E."/>
            <person name="Drula E."/>
            <person name="Kohler A."/>
            <person name="Sanchez-Garcia M."/>
            <person name="Andreopoulos B."/>
            <person name="Barry K.W."/>
            <person name="Bonito G."/>
            <person name="Buee M."/>
            <person name="Carver A."/>
            <person name="Chen C."/>
            <person name="Cichocki N."/>
            <person name="Clum A."/>
            <person name="Culley D."/>
            <person name="Crous P.W."/>
            <person name="Fauchery L."/>
            <person name="Girlanda M."/>
            <person name="Hayes R."/>
            <person name="Keri Z."/>
            <person name="LaButti K."/>
            <person name="Lipzen A."/>
            <person name="Lombard V."/>
            <person name="Magnuson J."/>
            <person name="Maillard F."/>
            <person name="Morin E."/>
            <person name="Murat C."/>
            <person name="Nolan M."/>
            <person name="Ohm R."/>
            <person name="Pangilinan J."/>
            <person name="Pereira M."/>
            <person name="Perotto S."/>
            <person name="Peter M."/>
            <person name="Riley R."/>
            <person name="Sitrit Y."/>
            <person name="Stielow B."/>
            <person name="Szollosi G."/>
            <person name="Zifcakova L."/>
            <person name="Stursova M."/>
            <person name="Spatafora J.W."/>
            <person name="Tedersoo L."/>
            <person name="Vaario L.-M."/>
            <person name="Yamada A."/>
            <person name="Yan M."/>
            <person name="Wang P."/>
            <person name="Xu J."/>
            <person name="Bruns T."/>
            <person name="Baldrian P."/>
            <person name="Vilgalys R."/>
            <person name="Henrissat B."/>
            <person name="Grigoriev I.V."/>
            <person name="Hibbett D."/>
            <person name="Nagy L.G."/>
            <person name="Martin F.M."/>
        </authorList>
    </citation>
    <scope>NUCLEOTIDE SEQUENCE</scope>
    <source>
        <strain evidence="1">Prilba</strain>
    </source>
</reference>
<gene>
    <name evidence="1" type="ORF">DFH94DRAFT_621071</name>
</gene>
<comment type="caution">
    <text evidence="1">The sequence shown here is derived from an EMBL/GenBank/DDBJ whole genome shotgun (WGS) entry which is preliminary data.</text>
</comment>
<sequence length="58" mass="6269">SILGSAVAVERIFSGGQDTISLQHASLNTNMIRVLMIVKKRLHLACAKAKAAQPALYY</sequence>